<dbReference type="InterPro" id="IPR008638">
    <property type="entry name" value="FhaB/CdiA-like_TPS"/>
</dbReference>
<evidence type="ECO:0000313" key="3">
    <source>
        <dbReference type="Proteomes" id="UP000603457"/>
    </source>
</evidence>
<dbReference type="Gene3D" id="2.160.20.10">
    <property type="entry name" value="Single-stranded right-handed beta-helix, Pectin lyase-like"/>
    <property type="match status" value="1"/>
</dbReference>
<organism evidence="2 3">
    <name type="scientific">Nostoc spongiaeforme FACHB-130</name>
    <dbReference type="NCBI Taxonomy" id="1357510"/>
    <lineage>
        <taxon>Bacteria</taxon>
        <taxon>Bacillati</taxon>
        <taxon>Cyanobacteriota</taxon>
        <taxon>Cyanophyceae</taxon>
        <taxon>Nostocales</taxon>
        <taxon>Nostocaceae</taxon>
        <taxon>Nostoc</taxon>
    </lineage>
</organism>
<proteinExistence type="predicted"/>
<accession>A0ABR8FNP0</accession>
<dbReference type="Pfam" id="PF05860">
    <property type="entry name" value="TPS"/>
    <property type="match status" value="1"/>
</dbReference>
<comment type="caution">
    <text evidence="2">The sequence shown here is derived from an EMBL/GenBank/DDBJ whole genome shotgun (WGS) entry which is preliminary data.</text>
</comment>
<sequence length="107" mass="12010">MKGVLMGLVNQILLSSMLLPLRVSNPIQITNSTVVGHNLFHSFRQFWFPSNGSVTFSHNSHIQNIVSRKSDRSWSDIRDVSAFRKSGNMNAQAPPHTAPVFMQATSW</sequence>
<name>A0ABR8FNP0_9NOSO</name>
<dbReference type="InterPro" id="IPR012334">
    <property type="entry name" value="Pectin_lyas_fold"/>
</dbReference>
<evidence type="ECO:0000313" key="2">
    <source>
        <dbReference type="EMBL" id="MBD2593104.1"/>
    </source>
</evidence>
<feature type="domain" description="Filamentous haemagglutinin FhaB/tRNA nuclease CdiA-like TPS" evidence="1">
    <location>
        <begin position="24"/>
        <end position="77"/>
    </location>
</feature>
<dbReference type="Proteomes" id="UP000603457">
    <property type="component" value="Unassembled WGS sequence"/>
</dbReference>
<dbReference type="EMBL" id="JACJTB010000001">
    <property type="protein sequence ID" value="MBD2593104.1"/>
    <property type="molecule type" value="Genomic_DNA"/>
</dbReference>
<dbReference type="RefSeq" id="WP_190966051.1">
    <property type="nucleotide sequence ID" value="NZ_JACJTB010000001.1"/>
</dbReference>
<reference evidence="2 3" key="1">
    <citation type="journal article" date="2020" name="ISME J.">
        <title>Comparative genomics reveals insights into cyanobacterial evolution and habitat adaptation.</title>
        <authorList>
            <person name="Chen M.Y."/>
            <person name="Teng W.K."/>
            <person name="Zhao L."/>
            <person name="Hu C.X."/>
            <person name="Zhou Y.K."/>
            <person name="Han B.P."/>
            <person name="Song L.R."/>
            <person name="Shu W.S."/>
        </authorList>
    </citation>
    <scope>NUCLEOTIDE SEQUENCE [LARGE SCALE GENOMIC DNA]</scope>
    <source>
        <strain evidence="2 3">FACHB-130</strain>
    </source>
</reference>
<gene>
    <name evidence="2" type="ORF">H6G74_02005</name>
</gene>
<keyword evidence="3" id="KW-1185">Reference proteome</keyword>
<evidence type="ECO:0000259" key="1">
    <source>
        <dbReference type="Pfam" id="PF05860"/>
    </source>
</evidence>
<protein>
    <recommendedName>
        <fullName evidence="1">Filamentous haemagglutinin FhaB/tRNA nuclease CdiA-like TPS domain-containing protein</fullName>
    </recommendedName>
</protein>